<evidence type="ECO:0000256" key="5">
    <source>
        <dbReference type="SAM" id="MobiDB-lite"/>
    </source>
</evidence>
<keyword evidence="3" id="KW-0863">Zinc-finger</keyword>
<dbReference type="InterPro" id="IPR001841">
    <property type="entry name" value="Znf_RING"/>
</dbReference>
<keyword evidence="1 4" id="KW-0853">WD repeat</keyword>
<evidence type="ECO:0000256" key="3">
    <source>
        <dbReference type="PROSITE-ProRule" id="PRU00175"/>
    </source>
</evidence>
<feature type="region of interest" description="Disordered" evidence="5">
    <location>
        <begin position="795"/>
        <end position="908"/>
    </location>
</feature>
<keyword evidence="3" id="KW-0479">Metal-binding</keyword>
<evidence type="ECO:0000256" key="2">
    <source>
        <dbReference type="ARBA" id="ARBA00022737"/>
    </source>
</evidence>
<dbReference type="PANTHER" id="PTHR46170">
    <property type="entry name" value="GATOR COMPLEX PROTEIN WDR59"/>
    <property type="match status" value="1"/>
</dbReference>
<feature type="region of interest" description="Disordered" evidence="5">
    <location>
        <begin position="920"/>
        <end position="948"/>
    </location>
</feature>
<evidence type="ECO:0000313" key="7">
    <source>
        <dbReference type="EMBL" id="OQO06990.1"/>
    </source>
</evidence>
<dbReference type="GO" id="GO:0034198">
    <property type="term" value="P:cellular response to amino acid starvation"/>
    <property type="evidence" value="ECO:0007669"/>
    <property type="project" value="TreeGrafter"/>
</dbReference>
<dbReference type="GO" id="GO:0005774">
    <property type="term" value="C:vacuolar membrane"/>
    <property type="evidence" value="ECO:0007669"/>
    <property type="project" value="TreeGrafter"/>
</dbReference>
<feature type="region of interest" description="Disordered" evidence="5">
    <location>
        <begin position="966"/>
        <end position="999"/>
    </location>
</feature>
<gene>
    <name evidence="7" type="ORF">B0A48_07556</name>
</gene>
<reference evidence="8" key="1">
    <citation type="submission" date="2017-03" db="EMBL/GenBank/DDBJ databases">
        <title>Genomes of endolithic fungi from Antarctica.</title>
        <authorList>
            <person name="Coleine C."/>
            <person name="Masonjones S."/>
            <person name="Stajich J.E."/>
        </authorList>
    </citation>
    <scope>NUCLEOTIDE SEQUENCE [LARGE SCALE GENOMIC DNA]</scope>
    <source>
        <strain evidence="8">CCFEE 5527</strain>
    </source>
</reference>
<dbReference type="EMBL" id="NAJO01000015">
    <property type="protein sequence ID" value="OQO06990.1"/>
    <property type="molecule type" value="Genomic_DNA"/>
</dbReference>
<dbReference type="Proteomes" id="UP000192596">
    <property type="component" value="Unassembled WGS sequence"/>
</dbReference>
<feature type="compositionally biased region" description="Polar residues" evidence="5">
    <location>
        <begin position="885"/>
        <end position="896"/>
    </location>
</feature>
<dbReference type="Pfam" id="PF17120">
    <property type="entry name" value="zf-RING_16"/>
    <property type="match status" value="1"/>
</dbReference>
<dbReference type="InParanoid" id="A0A1V8T6L4"/>
<feature type="compositionally biased region" description="Polar residues" evidence="5">
    <location>
        <begin position="808"/>
        <end position="827"/>
    </location>
</feature>
<dbReference type="InterPro" id="IPR015943">
    <property type="entry name" value="WD40/YVTN_repeat-like_dom_sf"/>
</dbReference>
<dbReference type="InterPro" id="IPR036322">
    <property type="entry name" value="WD40_repeat_dom_sf"/>
</dbReference>
<evidence type="ECO:0000313" key="8">
    <source>
        <dbReference type="Proteomes" id="UP000192596"/>
    </source>
</evidence>
<feature type="compositionally biased region" description="Low complexity" evidence="5">
    <location>
        <begin position="434"/>
        <end position="456"/>
    </location>
</feature>
<evidence type="ECO:0000256" key="4">
    <source>
        <dbReference type="PROSITE-ProRule" id="PRU00221"/>
    </source>
</evidence>
<feature type="compositionally biased region" description="Polar residues" evidence="5">
    <location>
        <begin position="852"/>
        <end position="861"/>
    </location>
</feature>
<feature type="domain" description="RING-type" evidence="6">
    <location>
        <begin position="1088"/>
        <end position="1129"/>
    </location>
</feature>
<keyword evidence="2" id="KW-0677">Repeat</keyword>
<organism evidence="7 8">
    <name type="scientific">Cryoendolithus antarcticus</name>
    <dbReference type="NCBI Taxonomy" id="1507870"/>
    <lineage>
        <taxon>Eukaryota</taxon>
        <taxon>Fungi</taxon>
        <taxon>Dikarya</taxon>
        <taxon>Ascomycota</taxon>
        <taxon>Pezizomycotina</taxon>
        <taxon>Dothideomycetes</taxon>
        <taxon>Dothideomycetidae</taxon>
        <taxon>Cladosporiales</taxon>
        <taxon>Cladosporiaceae</taxon>
        <taxon>Cryoendolithus</taxon>
    </lineage>
</organism>
<dbReference type="InterPro" id="IPR001680">
    <property type="entry name" value="WD40_rpt"/>
</dbReference>
<feature type="repeat" description="WD" evidence="4">
    <location>
        <begin position="95"/>
        <end position="131"/>
    </location>
</feature>
<comment type="caution">
    <text evidence="7">The sequence shown here is derived from an EMBL/GenBank/DDBJ whole genome shotgun (WGS) entry which is preliminary data.</text>
</comment>
<keyword evidence="3" id="KW-0862">Zinc</keyword>
<evidence type="ECO:0000256" key="1">
    <source>
        <dbReference type="ARBA" id="ARBA00022574"/>
    </source>
</evidence>
<feature type="compositionally biased region" description="Polar residues" evidence="5">
    <location>
        <begin position="834"/>
        <end position="843"/>
    </location>
</feature>
<dbReference type="OrthoDB" id="311712at2759"/>
<dbReference type="InterPro" id="IPR049566">
    <property type="entry name" value="WDR59_RTC1-like_RING_Znf"/>
</dbReference>
<dbReference type="SMART" id="SM00320">
    <property type="entry name" value="WD40"/>
    <property type="match status" value="2"/>
</dbReference>
<dbReference type="SUPFAM" id="SSF50978">
    <property type="entry name" value="WD40 repeat-like"/>
    <property type="match status" value="1"/>
</dbReference>
<evidence type="ECO:0000259" key="6">
    <source>
        <dbReference type="PROSITE" id="PS50089"/>
    </source>
</evidence>
<dbReference type="GO" id="GO:0008270">
    <property type="term" value="F:zinc ion binding"/>
    <property type="evidence" value="ECO:0007669"/>
    <property type="project" value="UniProtKB-KW"/>
</dbReference>
<protein>
    <recommendedName>
        <fullName evidence="6">RING-type domain-containing protein</fullName>
    </recommendedName>
</protein>
<dbReference type="InterPro" id="IPR049567">
    <property type="entry name" value="WDR59-like"/>
</dbReference>
<dbReference type="GO" id="GO:1904263">
    <property type="term" value="P:positive regulation of TORC1 signaling"/>
    <property type="evidence" value="ECO:0007669"/>
    <property type="project" value="TreeGrafter"/>
</dbReference>
<dbReference type="PROSITE" id="PS50089">
    <property type="entry name" value="ZF_RING_2"/>
    <property type="match status" value="1"/>
</dbReference>
<sequence length="1180" mass="127551">MADAYEHGEDASPLEKTSFAASSDFIAVGSRYGVDVFVRGNELGGSPFRPADNLHTYTQKPIIALSNVNPRHLAISSREQVVVYDVHRQYAIATLRGHGRAVSSIAWSEHDSNLIATGYVDGRIAVFNLNSPLRATLIISGTEGVCRRLAWSPTSPGILAACSDDSCVLWRIDPRSSSELCRWRPAGHARQLLWHPSHTGKVLMINDTGAVAILDLSQAIDQTSRLDRDEATDDLFGGIDDIANARAPLVIVRASGSARYAGWIGVRGLLILCEEELHLHNVKHDGLDSSGPLWRVAVAPSTQHFALTVRSNAAYVDLFPAGPVRLMIPSNVIQCLDLAIAADVPFALETTQTAKLEDIAGESEIANMTSGMRPVSIASMRARRAMDSQRVSNDGQAHSRKSPSTPDSRPASAKSNATALTALQTTPGMPSKVQSSRGSGSIRSSHSRPQSSPDSQAMISSLELPRGDEEDSPMPFLSPTIPARRPSPLLLRTNDLATHMKSTNEVRPLPLTFVGDSDSDDENLDSRHDLLKLIDANVPSPRTCGASFTKDGDILCYFPSRQLVIEPQNPSLTIRKRHATRLRPHRLFPSFGNFAYGSVQSDTDSDSEDSTRVSEVASVDIPHIELQPPSFPKLNLMKTKPGSTYTLQRSRLSQHRLDGARELALSCIHYRLVCHGEERLTELCDTNADIAALGGLQDSVMVWRVLSKLFVDLKQANSVVSKGGRLIRTDSGVQLSPGVPALTAPRSLHWTDDVAASAWLVTDIMRWAETQADMSLLASVATTLLKAQARVEQSQRAIDKTGSRNAVRLQTGSVHNPTHRTPASASENAVPILRSSTATSIETRASPRKRISSSQNSSRVTSGPPSPFPESSSITPPFPFPADGRNTSRLSVSGSASPEHHRSSFSATAKAYAQSISEKFSSYGTSPPMKKGSGSPGNELASAMTPGGGSWTKSVSFASTISTARGSVKSQKAIPDDREDEYDSDRTIDDTSYPSTPKSTGGLIVLKAKNVGAFADDISGPAAGSLLSLSMAATAGVWTQHYAEHLRRDERFVEAAQLDNVAQDDRSPSAHHGVTIMPAAAREKRTTCSVCTCKIDSLQQVCARCLHVTHLQCLQIYMQELGSDTFECPSGCGCACQAVPFEETAWEDAELALEAASNVRRKWSLTDPRIWRARMEGESW</sequence>
<feature type="region of interest" description="Disordered" evidence="5">
    <location>
        <begin position="382"/>
        <end position="487"/>
    </location>
</feature>
<dbReference type="STRING" id="1507870.A0A1V8T6L4"/>
<keyword evidence="8" id="KW-1185">Reference proteome</keyword>
<accession>A0A1V8T6L4</accession>
<dbReference type="Pfam" id="PF00400">
    <property type="entry name" value="WD40"/>
    <property type="match status" value="1"/>
</dbReference>
<dbReference type="PROSITE" id="PS50082">
    <property type="entry name" value="WD_REPEATS_2"/>
    <property type="match status" value="1"/>
</dbReference>
<feature type="compositionally biased region" description="Polar residues" evidence="5">
    <location>
        <begin position="389"/>
        <end position="428"/>
    </location>
</feature>
<dbReference type="PANTHER" id="PTHR46170:SF1">
    <property type="entry name" value="GATOR COMPLEX PROTEIN WDR59"/>
    <property type="match status" value="1"/>
</dbReference>
<dbReference type="GO" id="GO:0035859">
    <property type="term" value="C:Seh1-associated complex"/>
    <property type="evidence" value="ECO:0007669"/>
    <property type="project" value="TreeGrafter"/>
</dbReference>
<proteinExistence type="predicted"/>
<dbReference type="AlphaFoldDB" id="A0A1V8T6L4"/>
<feature type="compositionally biased region" description="Polar residues" evidence="5">
    <location>
        <begin position="990"/>
        <end position="999"/>
    </location>
</feature>
<name>A0A1V8T6L4_9PEZI</name>
<dbReference type="GO" id="GO:0035591">
    <property type="term" value="F:signaling adaptor activity"/>
    <property type="evidence" value="ECO:0007669"/>
    <property type="project" value="TreeGrafter"/>
</dbReference>
<dbReference type="Gene3D" id="2.130.10.10">
    <property type="entry name" value="YVTN repeat-like/Quinoprotein amine dehydrogenase"/>
    <property type="match status" value="1"/>
</dbReference>